<dbReference type="HOGENOM" id="CLU_852740_0_0_1"/>
<dbReference type="GeneID" id="20676452"/>
<gene>
    <name evidence="2" type="ORF">HETIRDRAFT_453955</name>
</gene>
<evidence type="ECO:0000313" key="2">
    <source>
        <dbReference type="EMBL" id="ETW77849.1"/>
    </source>
</evidence>
<evidence type="ECO:0000256" key="1">
    <source>
        <dbReference type="SAM" id="Phobius"/>
    </source>
</evidence>
<proteinExistence type="predicted"/>
<organism evidence="2 3">
    <name type="scientific">Heterobasidion irregulare (strain TC 32-1)</name>
    <dbReference type="NCBI Taxonomy" id="747525"/>
    <lineage>
        <taxon>Eukaryota</taxon>
        <taxon>Fungi</taxon>
        <taxon>Dikarya</taxon>
        <taxon>Basidiomycota</taxon>
        <taxon>Agaricomycotina</taxon>
        <taxon>Agaricomycetes</taxon>
        <taxon>Russulales</taxon>
        <taxon>Bondarzewiaceae</taxon>
        <taxon>Heterobasidion</taxon>
        <taxon>Heterobasidion annosum species complex</taxon>
    </lineage>
</organism>
<feature type="transmembrane region" description="Helical" evidence="1">
    <location>
        <begin position="93"/>
        <end position="115"/>
    </location>
</feature>
<keyword evidence="1" id="KW-0472">Membrane</keyword>
<name>W4JWM5_HETIT</name>
<dbReference type="RefSeq" id="XP_009549869.1">
    <property type="nucleotide sequence ID" value="XM_009551574.1"/>
</dbReference>
<keyword evidence="3" id="KW-1185">Reference proteome</keyword>
<dbReference type="Proteomes" id="UP000030671">
    <property type="component" value="Unassembled WGS sequence"/>
</dbReference>
<sequence>MLVEAYAALICESILYGIYIVLFSISMYLLLRRRHTIPVRVVHNTVMTMTVTMFLVSTTHMGLSVREFFNEFLDGHSPSSFEIGTTALRIAKLYLPAINFLLSDAIIIWRAYVLWNFEIGPCLVPVFLLLSTAVIAVVGVQQTAANIATVQLTASYPWYLSLDVLTLSTNVLTTCLVAYRARWYNRLSNESAQDTDERRQSQAVLRLLIESGFLYCLIWVIFFIIYWTRSSGNFMIADMIAQLTGIYSTLIIVLVALQMTHSDAVEDSDFDTSFGMPMRNVPSSLSTASVFNGFRQPVVIHVMNTVEDDSGIPHGK</sequence>
<accession>W4JWM5</accession>
<dbReference type="EMBL" id="KI925462">
    <property type="protein sequence ID" value="ETW77849.1"/>
    <property type="molecule type" value="Genomic_DNA"/>
</dbReference>
<feature type="transmembrane region" description="Helical" evidence="1">
    <location>
        <begin position="122"/>
        <end position="144"/>
    </location>
</feature>
<dbReference type="AlphaFoldDB" id="W4JWM5"/>
<protein>
    <submittedName>
        <fullName evidence="2">Uncharacterized protein</fullName>
    </submittedName>
</protein>
<feature type="transmembrane region" description="Helical" evidence="1">
    <location>
        <begin position="41"/>
        <end position="63"/>
    </location>
</feature>
<feature type="transmembrane region" description="Helical" evidence="1">
    <location>
        <begin position="239"/>
        <end position="257"/>
    </location>
</feature>
<keyword evidence="1" id="KW-1133">Transmembrane helix</keyword>
<dbReference type="InParanoid" id="W4JWM5"/>
<dbReference type="OrthoDB" id="3174319at2759"/>
<feature type="transmembrane region" description="Helical" evidence="1">
    <location>
        <begin position="6"/>
        <end position="29"/>
    </location>
</feature>
<evidence type="ECO:0000313" key="3">
    <source>
        <dbReference type="Proteomes" id="UP000030671"/>
    </source>
</evidence>
<feature type="transmembrane region" description="Helical" evidence="1">
    <location>
        <begin position="207"/>
        <end position="227"/>
    </location>
</feature>
<keyword evidence="1" id="KW-0812">Transmembrane</keyword>
<feature type="transmembrane region" description="Helical" evidence="1">
    <location>
        <begin position="156"/>
        <end position="179"/>
    </location>
</feature>
<dbReference type="KEGG" id="hir:HETIRDRAFT_453955"/>
<dbReference type="eggNOG" id="ENOG502R1EN">
    <property type="taxonomic scope" value="Eukaryota"/>
</dbReference>
<reference evidence="2 3" key="1">
    <citation type="journal article" date="2012" name="New Phytol.">
        <title>Insight into trade-off between wood decay and parasitism from the genome of a fungal forest pathogen.</title>
        <authorList>
            <person name="Olson A."/>
            <person name="Aerts A."/>
            <person name="Asiegbu F."/>
            <person name="Belbahri L."/>
            <person name="Bouzid O."/>
            <person name="Broberg A."/>
            <person name="Canback B."/>
            <person name="Coutinho P.M."/>
            <person name="Cullen D."/>
            <person name="Dalman K."/>
            <person name="Deflorio G."/>
            <person name="van Diepen L.T."/>
            <person name="Dunand C."/>
            <person name="Duplessis S."/>
            <person name="Durling M."/>
            <person name="Gonthier P."/>
            <person name="Grimwood J."/>
            <person name="Fossdal C.G."/>
            <person name="Hansson D."/>
            <person name="Henrissat B."/>
            <person name="Hietala A."/>
            <person name="Himmelstrand K."/>
            <person name="Hoffmeister D."/>
            <person name="Hogberg N."/>
            <person name="James T.Y."/>
            <person name="Karlsson M."/>
            <person name="Kohler A."/>
            <person name="Kues U."/>
            <person name="Lee Y.H."/>
            <person name="Lin Y.C."/>
            <person name="Lind M."/>
            <person name="Lindquist E."/>
            <person name="Lombard V."/>
            <person name="Lucas S."/>
            <person name="Lunden K."/>
            <person name="Morin E."/>
            <person name="Murat C."/>
            <person name="Park J."/>
            <person name="Raffaello T."/>
            <person name="Rouze P."/>
            <person name="Salamov A."/>
            <person name="Schmutz J."/>
            <person name="Solheim H."/>
            <person name="Stahlberg J."/>
            <person name="Velez H."/>
            <person name="de Vries R.P."/>
            <person name="Wiebenga A."/>
            <person name="Woodward S."/>
            <person name="Yakovlev I."/>
            <person name="Garbelotto M."/>
            <person name="Martin F."/>
            <person name="Grigoriev I.V."/>
            <person name="Stenlid J."/>
        </authorList>
    </citation>
    <scope>NUCLEOTIDE SEQUENCE [LARGE SCALE GENOMIC DNA]</scope>
    <source>
        <strain evidence="2 3">TC 32-1</strain>
    </source>
</reference>